<name>A0A498KAJ7_MALDO</name>
<feature type="non-terminal residue" evidence="1">
    <location>
        <position position="1"/>
    </location>
</feature>
<protein>
    <submittedName>
        <fullName evidence="1">Uncharacterized protein</fullName>
    </submittedName>
</protein>
<evidence type="ECO:0000313" key="1">
    <source>
        <dbReference type="EMBL" id="RXI04386.1"/>
    </source>
</evidence>
<accession>A0A498KAJ7</accession>
<sequence>NQKRVKGKASLQTFIARNSNQSQVKVFTQPHCLQNFVQSTFNALPSDQVKDSSLHIHLLTTFTLSLDWMDFYNFHDQRMHEVRRKLLLLWSFFGMGDKERGLRGHAKESILLAIDEYTSYNSNVMMGRAGTIHVCFDFALFTTIPAEWEWVGRVILKISEVRVSGIAGHASSERWIETDRARERGRGRSGDLSAIAADP</sequence>
<keyword evidence="2" id="KW-1185">Reference proteome</keyword>
<evidence type="ECO:0000313" key="2">
    <source>
        <dbReference type="Proteomes" id="UP000290289"/>
    </source>
</evidence>
<proteinExistence type="predicted"/>
<gene>
    <name evidence="1" type="ORF">DVH24_038660</name>
</gene>
<dbReference type="AlphaFoldDB" id="A0A498KAJ7"/>
<reference evidence="1 2" key="1">
    <citation type="submission" date="2018-10" db="EMBL/GenBank/DDBJ databases">
        <title>A high-quality apple genome assembly.</title>
        <authorList>
            <person name="Hu J."/>
        </authorList>
    </citation>
    <scope>NUCLEOTIDE SEQUENCE [LARGE SCALE GENOMIC DNA]</scope>
    <source>
        <strain evidence="2">cv. HFTH1</strain>
        <tissue evidence="1">Young leaf</tissue>
    </source>
</reference>
<dbReference type="Proteomes" id="UP000290289">
    <property type="component" value="Chromosome 3"/>
</dbReference>
<dbReference type="EMBL" id="RDQH01000329">
    <property type="protein sequence ID" value="RXI04386.1"/>
    <property type="molecule type" value="Genomic_DNA"/>
</dbReference>
<organism evidence="1 2">
    <name type="scientific">Malus domestica</name>
    <name type="common">Apple</name>
    <name type="synonym">Pyrus malus</name>
    <dbReference type="NCBI Taxonomy" id="3750"/>
    <lineage>
        <taxon>Eukaryota</taxon>
        <taxon>Viridiplantae</taxon>
        <taxon>Streptophyta</taxon>
        <taxon>Embryophyta</taxon>
        <taxon>Tracheophyta</taxon>
        <taxon>Spermatophyta</taxon>
        <taxon>Magnoliopsida</taxon>
        <taxon>eudicotyledons</taxon>
        <taxon>Gunneridae</taxon>
        <taxon>Pentapetalae</taxon>
        <taxon>rosids</taxon>
        <taxon>fabids</taxon>
        <taxon>Rosales</taxon>
        <taxon>Rosaceae</taxon>
        <taxon>Amygdaloideae</taxon>
        <taxon>Maleae</taxon>
        <taxon>Malus</taxon>
    </lineage>
</organism>
<comment type="caution">
    <text evidence="1">The sequence shown here is derived from an EMBL/GenBank/DDBJ whole genome shotgun (WGS) entry which is preliminary data.</text>
</comment>